<feature type="region of interest" description="Disordered" evidence="1">
    <location>
        <begin position="339"/>
        <end position="396"/>
    </location>
</feature>
<dbReference type="EMBL" id="JAJSOW010000100">
    <property type="protein sequence ID" value="KAI9185996.1"/>
    <property type="molecule type" value="Genomic_DNA"/>
</dbReference>
<name>A0AAD5J5I0_ACENE</name>
<feature type="compositionally biased region" description="Low complexity" evidence="1">
    <location>
        <begin position="348"/>
        <end position="376"/>
    </location>
</feature>
<evidence type="ECO:0000313" key="2">
    <source>
        <dbReference type="EMBL" id="KAI9185996.1"/>
    </source>
</evidence>
<reference evidence="2" key="1">
    <citation type="journal article" date="2022" name="Plant J.">
        <title>Strategies of tolerance reflected in two North American maple genomes.</title>
        <authorList>
            <person name="McEvoy S.L."/>
            <person name="Sezen U.U."/>
            <person name="Trouern-Trend A."/>
            <person name="McMahon S.M."/>
            <person name="Schaberg P.G."/>
            <person name="Yang J."/>
            <person name="Wegrzyn J.L."/>
            <person name="Swenson N.G."/>
        </authorList>
    </citation>
    <scope>NUCLEOTIDE SEQUENCE</scope>
    <source>
        <strain evidence="2">91603</strain>
    </source>
</reference>
<dbReference type="AlphaFoldDB" id="A0AAD5J5I0"/>
<dbReference type="Proteomes" id="UP001064489">
    <property type="component" value="Chromosome 3"/>
</dbReference>
<protein>
    <submittedName>
        <fullName evidence="2">Uncharacterized protein</fullName>
    </submittedName>
</protein>
<dbReference type="PANTHER" id="PTHR47481:SF31">
    <property type="entry name" value="OS01G0873500 PROTEIN"/>
    <property type="match status" value="1"/>
</dbReference>
<dbReference type="PANTHER" id="PTHR47481">
    <property type="match status" value="1"/>
</dbReference>
<reference evidence="2" key="2">
    <citation type="submission" date="2023-02" db="EMBL/GenBank/DDBJ databases">
        <authorList>
            <person name="Swenson N.G."/>
            <person name="Wegrzyn J.L."/>
            <person name="Mcevoy S.L."/>
        </authorList>
    </citation>
    <scope>NUCLEOTIDE SEQUENCE</scope>
    <source>
        <strain evidence="2">91603</strain>
        <tissue evidence="2">Leaf</tissue>
    </source>
</reference>
<keyword evidence="3" id="KW-1185">Reference proteome</keyword>
<evidence type="ECO:0000313" key="3">
    <source>
        <dbReference type="Proteomes" id="UP001064489"/>
    </source>
</evidence>
<organism evidence="2 3">
    <name type="scientific">Acer negundo</name>
    <name type="common">Box elder</name>
    <dbReference type="NCBI Taxonomy" id="4023"/>
    <lineage>
        <taxon>Eukaryota</taxon>
        <taxon>Viridiplantae</taxon>
        <taxon>Streptophyta</taxon>
        <taxon>Embryophyta</taxon>
        <taxon>Tracheophyta</taxon>
        <taxon>Spermatophyta</taxon>
        <taxon>Magnoliopsida</taxon>
        <taxon>eudicotyledons</taxon>
        <taxon>Gunneridae</taxon>
        <taxon>Pentapetalae</taxon>
        <taxon>rosids</taxon>
        <taxon>malvids</taxon>
        <taxon>Sapindales</taxon>
        <taxon>Sapindaceae</taxon>
        <taxon>Hippocastanoideae</taxon>
        <taxon>Acereae</taxon>
        <taxon>Acer</taxon>
    </lineage>
</organism>
<proteinExistence type="predicted"/>
<evidence type="ECO:0000256" key="1">
    <source>
        <dbReference type="SAM" id="MobiDB-lite"/>
    </source>
</evidence>
<accession>A0AAD5J5I0</accession>
<comment type="caution">
    <text evidence="2">The sequence shown here is derived from an EMBL/GenBank/DDBJ whole genome shotgun (WGS) entry which is preliminary data.</text>
</comment>
<gene>
    <name evidence="2" type="ORF">LWI28_012856</name>
</gene>
<dbReference type="Pfam" id="PF14223">
    <property type="entry name" value="Retrotran_gag_2"/>
    <property type="match status" value="1"/>
</dbReference>
<feature type="compositionally biased region" description="Low complexity" evidence="1">
    <location>
        <begin position="386"/>
        <end position="396"/>
    </location>
</feature>
<sequence length="396" mass="45055">MVRGLGFDDDLVVVEEYGGGGGGDDVGVDFNDFKIVQTACLNFGKDWFDILRCNFLNYRRNMACFHCDCKRPPDEFLENKMEERRQGPNMRTEKIAKRPEVSNAWNFDFDDDESDGADVAAFEYADSPSRGEDSTMDLTPPKLELTVKLDHNNFLLWRKQVFAAIKGNRLAHFLDSTISPPNRLDPDGSVREEFLDWEQQDQILLCWLLSSVSQEILPQLVGCLTACQAWNTIERFFSSQSRANLIQLKLQLQTLKKASMTMTEYLLKKKSIINALAYSGYGMTEEDKIMYVLSGLGAEYDSFVIPITSMQNYYTMPEIIALLLTHEARIEQHTQTETLNVNLTNKRGNGNNQQGFGRGQSQNWNNGGRNGGNQNQRGRRGRGRGRYNNSNNKIQC</sequence>